<protein>
    <submittedName>
        <fullName evidence="1">Four helix bundle protein</fullName>
    </submittedName>
</protein>
<evidence type="ECO:0000313" key="1">
    <source>
        <dbReference type="EMBL" id="MBT0607880.1"/>
    </source>
</evidence>
<comment type="caution">
    <text evidence="1">The sequence shown here is derived from an EMBL/GenBank/DDBJ whole genome shotgun (WGS) entry which is preliminary data.</text>
</comment>
<dbReference type="CDD" id="cd16377">
    <property type="entry name" value="23S_rRNA_IVP_like"/>
    <property type="match status" value="1"/>
</dbReference>
<accession>A0ABS5S3U8</accession>
<proteinExistence type="predicted"/>
<gene>
    <name evidence="1" type="ORF">KIV10_06780</name>
</gene>
<reference evidence="1 2" key="1">
    <citation type="submission" date="2021-05" db="EMBL/GenBank/DDBJ databases">
        <title>Aequorivita echinoideorum JCM 30378 genome.</title>
        <authorList>
            <person name="Zhang H."/>
            <person name="Li C."/>
        </authorList>
    </citation>
    <scope>NUCLEOTIDE SEQUENCE [LARGE SCALE GENOMIC DNA]</scope>
    <source>
        <strain evidence="1 2">JCM30378</strain>
    </source>
</reference>
<dbReference type="Pfam" id="PF05635">
    <property type="entry name" value="23S_rRNA_IVP"/>
    <property type="match status" value="1"/>
</dbReference>
<dbReference type="EMBL" id="JAHCTB010000002">
    <property type="protein sequence ID" value="MBT0607880.1"/>
    <property type="molecule type" value="Genomic_DNA"/>
</dbReference>
<dbReference type="Gene3D" id="1.20.1440.60">
    <property type="entry name" value="23S rRNA-intervening sequence"/>
    <property type="match status" value="1"/>
</dbReference>
<evidence type="ECO:0000313" key="2">
    <source>
        <dbReference type="Proteomes" id="UP001297092"/>
    </source>
</evidence>
<keyword evidence="2" id="KW-1185">Reference proteome</keyword>
<dbReference type="PANTHER" id="PTHR38471:SF2">
    <property type="entry name" value="FOUR HELIX BUNDLE PROTEIN"/>
    <property type="match status" value="1"/>
</dbReference>
<dbReference type="RefSeq" id="WP_214112720.1">
    <property type="nucleotide sequence ID" value="NZ_JAHCTB010000002.1"/>
</dbReference>
<dbReference type="InterPro" id="IPR036583">
    <property type="entry name" value="23S_rRNA_IVS_sf"/>
</dbReference>
<sequence>MRNFRELEIWKNGIFIVEKIYEISVKLPIDERFGLKSQITRAAISIPSNIAEGCSRNSEIEFKRFLEIAMGSLFEVETQLTICIRLDFLQETELNDLFQILNSEAKMINSLITKIKTHS</sequence>
<name>A0ABS5S3U8_9FLAO</name>
<dbReference type="NCBIfam" id="TIGR02436">
    <property type="entry name" value="four helix bundle protein"/>
    <property type="match status" value="1"/>
</dbReference>
<dbReference type="InterPro" id="IPR012657">
    <property type="entry name" value="23S_rRNA-intervening_sequence"/>
</dbReference>
<organism evidence="1 2">
    <name type="scientific">Aequorivita echinoideorum</name>
    <dbReference type="NCBI Taxonomy" id="1549647"/>
    <lineage>
        <taxon>Bacteria</taxon>
        <taxon>Pseudomonadati</taxon>
        <taxon>Bacteroidota</taxon>
        <taxon>Flavobacteriia</taxon>
        <taxon>Flavobacteriales</taxon>
        <taxon>Flavobacteriaceae</taxon>
        <taxon>Aequorivita</taxon>
    </lineage>
</organism>
<dbReference type="SUPFAM" id="SSF158446">
    <property type="entry name" value="IVS-encoded protein-like"/>
    <property type="match status" value="1"/>
</dbReference>
<dbReference type="PANTHER" id="PTHR38471">
    <property type="entry name" value="FOUR HELIX BUNDLE PROTEIN"/>
    <property type="match status" value="1"/>
</dbReference>
<dbReference type="Proteomes" id="UP001297092">
    <property type="component" value="Unassembled WGS sequence"/>
</dbReference>